<sequence>MSDFPHSIALGPTTATPELVHLYPLSIAISTFILSVFGAISNVIVIIAIMVSPELRNRCYFLICYLAISDLICCIYYSLLRVLIFTYRYNLTNYDCFMWSFIGLFAMNTQTGLTVMLGVDRFLAVSQPYKYRKWHSTYYIIAMIIPPNIYAFIITGYGYIEANDQIKVPVCFPPSAYSSNSRNLWVGSNGVIIFIVLLLYFSAQHIFRKSQQTTASSSVNKMTARVLKSLMVVMIVYAGTWAFTMIMMMVISFIVFGTPAQKVVEIFLVWPVVINASSNFIIYFWRTEEFRRATLRLFGCEKKVSNSTSVIMDKRTSTQMGSTVAVDVRRGSRW</sequence>
<reference evidence="2" key="1">
    <citation type="submission" date="2022-11" db="UniProtKB">
        <authorList>
            <consortium name="WormBaseParasite"/>
        </authorList>
    </citation>
    <scope>IDENTIFICATION</scope>
</reference>
<accession>A0AC34GRF5</accession>
<dbReference type="WBParaSite" id="ES5_v2.g7209.t1">
    <property type="protein sequence ID" value="ES5_v2.g7209.t1"/>
    <property type="gene ID" value="ES5_v2.g7209"/>
</dbReference>
<dbReference type="Proteomes" id="UP000887579">
    <property type="component" value="Unplaced"/>
</dbReference>
<name>A0AC34GRF5_9BILA</name>
<evidence type="ECO:0000313" key="2">
    <source>
        <dbReference type="WBParaSite" id="ES5_v2.g7209.t1"/>
    </source>
</evidence>
<evidence type="ECO:0000313" key="1">
    <source>
        <dbReference type="Proteomes" id="UP000887579"/>
    </source>
</evidence>
<proteinExistence type="predicted"/>
<protein>
    <submittedName>
        <fullName evidence="2">G-protein coupled receptors family 1 profile domain-containing protein</fullName>
    </submittedName>
</protein>
<organism evidence="1 2">
    <name type="scientific">Panagrolaimus sp. ES5</name>
    <dbReference type="NCBI Taxonomy" id="591445"/>
    <lineage>
        <taxon>Eukaryota</taxon>
        <taxon>Metazoa</taxon>
        <taxon>Ecdysozoa</taxon>
        <taxon>Nematoda</taxon>
        <taxon>Chromadorea</taxon>
        <taxon>Rhabditida</taxon>
        <taxon>Tylenchina</taxon>
        <taxon>Panagrolaimomorpha</taxon>
        <taxon>Panagrolaimoidea</taxon>
        <taxon>Panagrolaimidae</taxon>
        <taxon>Panagrolaimus</taxon>
    </lineage>
</organism>